<proteinExistence type="predicted"/>
<evidence type="ECO:0000313" key="1">
    <source>
        <dbReference type="EMBL" id="QNP58310.1"/>
    </source>
</evidence>
<dbReference type="KEGG" id="amon:H9L24_14790"/>
<reference evidence="1 2" key="1">
    <citation type="submission" date="2020-08" db="EMBL/GenBank/DDBJ databases">
        <title>Genome sequence of Acidovorax monticola KACC 19171T.</title>
        <authorList>
            <person name="Hyun D.-W."/>
            <person name="Bae J.-W."/>
        </authorList>
    </citation>
    <scope>NUCLEOTIDE SEQUENCE [LARGE SCALE GENOMIC DNA]</scope>
    <source>
        <strain evidence="1 2">KACC 19171</strain>
    </source>
</reference>
<dbReference type="Proteomes" id="UP000516057">
    <property type="component" value="Chromosome"/>
</dbReference>
<sequence>MNAATTRWATHLSEARPLPATALTDAEAARVQRHRDRLLAALQARDRDALRGAKQAVLQAAYRAGGRPALRQALRQLSWHMAGWLLTEHR</sequence>
<accession>A0A7H0HCP4</accession>
<dbReference type="RefSeq" id="WP_187735298.1">
    <property type="nucleotide sequence ID" value="NZ_CP060790.1"/>
</dbReference>
<keyword evidence="2" id="KW-1185">Reference proteome</keyword>
<name>A0A7H0HCP4_9BURK</name>
<protein>
    <submittedName>
        <fullName evidence="1">Uncharacterized protein</fullName>
    </submittedName>
</protein>
<evidence type="ECO:0000313" key="2">
    <source>
        <dbReference type="Proteomes" id="UP000516057"/>
    </source>
</evidence>
<gene>
    <name evidence="1" type="ORF">H9L24_14790</name>
</gene>
<dbReference type="AlphaFoldDB" id="A0A7H0HCP4"/>
<organism evidence="1 2">
    <name type="scientific">Paenacidovorax monticola</name>
    <dbReference type="NCBI Taxonomy" id="1926868"/>
    <lineage>
        <taxon>Bacteria</taxon>
        <taxon>Pseudomonadati</taxon>
        <taxon>Pseudomonadota</taxon>
        <taxon>Betaproteobacteria</taxon>
        <taxon>Burkholderiales</taxon>
        <taxon>Comamonadaceae</taxon>
        <taxon>Paenacidovorax</taxon>
    </lineage>
</organism>
<dbReference type="EMBL" id="CP060790">
    <property type="protein sequence ID" value="QNP58310.1"/>
    <property type="molecule type" value="Genomic_DNA"/>
</dbReference>